<dbReference type="InterPro" id="IPR050680">
    <property type="entry name" value="YpeA/RimI_acetyltransf"/>
</dbReference>
<organism evidence="4 5">
    <name type="scientific">Sphingomonas oleivorans</name>
    <dbReference type="NCBI Taxonomy" id="1735121"/>
    <lineage>
        <taxon>Bacteria</taxon>
        <taxon>Pseudomonadati</taxon>
        <taxon>Pseudomonadota</taxon>
        <taxon>Alphaproteobacteria</taxon>
        <taxon>Sphingomonadales</taxon>
        <taxon>Sphingomonadaceae</taxon>
        <taxon>Sphingomonas</taxon>
    </lineage>
</organism>
<dbReference type="InterPro" id="IPR016181">
    <property type="entry name" value="Acyl_CoA_acyltransferase"/>
</dbReference>
<dbReference type="Proteomes" id="UP000244162">
    <property type="component" value="Unassembled WGS sequence"/>
</dbReference>
<dbReference type="Gene3D" id="3.40.630.30">
    <property type="match status" value="1"/>
</dbReference>
<keyword evidence="2" id="KW-0012">Acyltransferase</keyword>
<comment type="caution">
    <text evidence="4">The sequence shown here is derived from an EMBL/GenBank/DDBJ whole genome shotgun (WGS) entry which is preliminary data.</text>
</comment>
<dbReference type="CDD" id="cd04301">
    <property type="entry name" value="NAT_SF"/>
    <property type="match status" value="1"/>
</dbReference>
<keyword evidence="5" id="KW-1185">Reference proteome</keyword>
<dbReference type="RefSeq" id="WP_107967440.1">
    <property type="nucleotide sequence ID" value="NZ_NWBU01000007.1"/>
</dbReference>
<dbReference type="InterPro" id="IPR000182">
    <property type="entry name" value="GNAT_dom"/>
</dbReference>
<dbReference type="PANTHER" id="PTHR43420">
    <property type="entry name" value="ACETYLTRANSFERASE"/>
    <property type="match status" value="1"/>
</dbReference>
<evidence type="ECO:0000259" key="3">
    <source>
        <dbReference type="PROSITE" id="PS51186"/>
    </source>
</evidence>
<evidence type="ECO:0000313" key="4">
    <source>
        <dbReference type="EMBL" id="PTQ11446.1"/>
    </source>
</evidence>
<proteinExistence type="predicted"/>
<keyword evidence="1 4" id="KW-0808">Transferase</keyword>
<accession>A0A2T5FY57</accession>
<dbReference type="AlphaFoldDB" id="A0A2T5FY57"/>
<evidence type="ECO:0000313" key="5">
    <source>
        <dbReference type="Proteomes" id="UP000244162"/>
    </source>
</evidence>
<reference evidence="4 5" key="1">
    <citation type="submission" date="2017-09" db="EMBL/GenBank/DDBJ databases">
        <title>Sphingomonas panjinensis sp.nov., isolated from oil-contaminated soil.</title>
        <authorList>
            <person name="Wang L."/>
            <person name="Chen L."/>
        </authorList>
    </citation>
    <scope>NUCLEOTIDE SEQUENCE [LARGE SCALE GENOMIC DNA]</scope>
    <source>
        <strain evidence="4 5">FW-11</strain>
    </source>
</reference>
<dbReference type="PANTHER" id="PTHR43420:SF12">
    <property type="entry name" value="N-ACETYLTRANSFERASE DOMAIN-CONTAINING PROTEIN"/>
    <property type="match status" value="1"/>
</dbReference>
<feature type="domain" description="N-acetyltransferase" evidence="3">
    <location>
        <begin position="3"/>
        <end position="149"/>
    </location>
</feature>
<dbReference type="SUPFAM" id="SSF55729">
    <property type="entry name" value="Acyl-CoA N-acyltransferases (Nat)"/>
    <property type="match status" value="1"/>
</dbReference>
<protein>
    <submittedName>
        <fullName evidence="4">Ribosomal-protein-alanine acetyltransferase</fullName>
    </submittedName>
</protein>
<gene>
    <name evidence="4" type="ORF">CLG96_08340</name>
</gene>
<dbReference type="EMBL" id="NWBU01000007">
    <property type="protein sequence ID" value="PTQ11446.1"/>
    <property type="molecule type" value="Genomic_DNA"/>
</dbReference>
<sequence>MSIALREGGIRDVEEMMITMDEAFDAAFGEAWTKPQCQGLMTLPGVWVTLATVDGEPAGFALNRVICDEAELLLLGVRPAYQGRGIGRALLERSRELARQQGAERLHLEVRHGNKALFLYQSAGFSEVGRRRGYYRGRDGQLFDALTLASSLLIDDRYTFHRK</sequence>
<dbReference type="Pfam" id="PF00583">
    <property type="entry name" value="Acetyltransf_1"/>
    <property type="match status" value="1"/>
</dbReference>
<dbReference type="OrthoDB" id="9804026at2"/>
<dbReference type="PROSITE" id="PS51186">
    <property type="entry name" value="GNAT"/>
    <property type="match status" value="1"/>
</dbReference>
<evidence type="ECO:0000256" key="1">
    <source>
        <dbReference type="ARBA" id="ARBA00022679"/>
    </source>
</evidence>
<dbReference type="GO" id="GO:0016747">
    <property type="term" value="F:acyltransferase activity, transferring groups other than amino-acyl groups"/>
    <property type="evidence" value="ECO:0007669"/>
    <property type="project" value="InterPro"/>
</dbReference>
<name>A0A2T5FY57_9SPHN</name>
<evidence type="ECO:0000256" key="2">
    <source>
        <dbReference type="ARBA" id="ARBA00023315"/>
    </source>
</evidence>